<reference evidence="5 6" key="1">
    <citation type="submission" date="2019-10" db="EMBL/GenBank/DDBJ databases">
        <title>Evaluation of single-gene subtyping targets for Pseudomonas.</title>
        <authorList>
            <person name="Reichler S.J."/>
            <person name="Orsi R.H."/>
            <person name="Wiedmann M."/>
            <person name="Martin N.H."/>
            <person name="Murphy S.I."/>
        </authorList>
    </citation>
    <scope>NUCLEOTIDE SEQUENCE [LARGE SCALE GENOMIC DNA]</scope>
    <source>
        <strain evidence="4 7">FSL R10-2107</strain>
        <strain evidence="2 6">FSL R10-2932</strain>
        <strain evidence="3 8">FSL R10-3254</strain>
        <strain evidence="1 5">FSL R10-3257</strain>
    </source>
</reference>
<protein>
    <submittedName>
        <fullName evidence="4">TIGR02647 family protein</fullName>
    </submittedName>
</protein>
<accession>A0A0J6JGS1</accession>
<dbReference type="Pfam" id="PF18918">
    <property type="entry name" value="DUF5669"/>
    <property type="match status" value="1"/>
</dbReference>
<evidence type="ECO:0000313" key="7">
    <source>
        <dbReference type="Proteomes" id="UP000470186"/>
    </source>
</evidence>
<proteinExistence type="predicted"/>
<dbReference type="AlphaFoldDB" id="A0A0J6I760"/>
<dbReference type="RefSeq" id="WP_048372571.1">
    <property type="nucleotide sequence ID" value="NZ_CAKZJC010000062.1"/>
</dbReference>
<dbReference type="Proteomes" id="UP000470186">
    <property type="component" value="Unassembled WGS sequence"/>
</dbReference>
<evidence type="ECO:0000313" key="4">
    <source>
        <dbReference type="EMBL" id="MQU31599.1"/>
    </source>
</evidence>
<dbReference type="Proteomes" id="UP000447574">
    <property type="component" value="Unassembled WGS sequence"/>
</dbReference>
<dbReference type="EMBL" id="WIWI01000021">
    <property type="protein sequence ID" value="MQT89339.1"/>
    <property type="molecule type" value="Genomic_DNA"/>
</dbReference>
<evidence type="ECO:0000313" key="5">
    <source>
        <dbReference type="Proteomes" id="UP000441404"/>
    </source>
</evidence>
<evidence type="ECO:0000313" key="1">
    <source>
        <dbReference type="EMBL" id="MQT45899.1"/>
    </source>
</evidence>
<dbReference type="Proteomes" id="UP000441404">
    <property type="component" value="Unassembled WGS sequence"/>
</dbReference>
<evidence type="ECO:0000313" key="8">
    <source>
        <dbReference type="Proteomes" id="UP000489190"/>
    </source>
</evidence>
<name>A0A0J6I760_9PSED</name>
<dbReference type="EMBL" id="WIVX01000033">
    <property type="protein sequence ID" value="MQU31599.1"/>
    <property type="molecule type" value="Genomic_DNA"/>
</dbReference>
<evidence type="ECO:0000313" key="3">
    <source>
        <dbReference type="EMBL" id="MQT89339.1"/>
    </source>
</evidence>
<evidence type="ECO:0000313" key="2">
    <source>
        <dbReference type="EMBL" id="MQT75431.1"/>
    </source>
</evidence>
<evidence type="ECO:0000313" key="6">
    <source>
        <dbReference type="Proteomes" id="UP000447574"/>
    </source>
</evidence>
<dbReference type="EMBL" id="WIWJ01000005">
    <property type="protein sequence ID" value="MQT45899.1"/>
    <property type="molecule type" value="Genomic_DNA"/>
</dbReference>
<dbReference type="Proteomes" id="UP000489190">
    <property type="component" value="Unassembled WGS sequence"/>
</dbReference>
<keyword evidence="7" id="KW-1185">Reference proteome</keyword>
<organism evidence="4 7">
    <name type="scientific">Pseudomonas helleri</name>
    <dbReference type="NCBI Taxonomy" id="1608996"/>
    <lineage>
        <taxon>Bacteria</taxon>
        <taxon>Pseudomonadati</taxon>
        <taxon>Pseudomonadota</taxon>
        <taxon>Gammaproteobacteria</taxon>
        <taxon>Pseudomonadales</taxon>
        <taxon>Pseudomonadaceae</taxon>
        <taxon>Pseudomonas</taxon>
    </lineage>
</organism>
<comment type="caution">
    <text evidence="4">The sequence shown here is derived from an EMBL/GenBank/DDBJ whole genome shotgun (WGS) entry which is preliminary data.</text>
</comment>
<dbReference type="GeneID" id="97256750"/>
<dbReference type="InterPro" id="IPR013468">
    <property type="entry name" value="CHP02647"/>
</dbReference>
<gene>
    <name evidence="4" type="ORF">GHO30_09310</name>
    <name evidence="2" type="ORF">GHO37_14105</name>
    <name evidence="3" type="ORF">GHO39_09355</name>
    <name evidence="1" type="ORF">GHO40_04000</name>
</gene>
<accession>A0A0J6I760</accession>
<dbReference type="EMBL" id="WIWF01000049">
    <property type="protein sequence ID" value="MQT75431.1"/>
    <property type="molecule type" value="Genomic_DNA"/>
</dbReference>
<dbReference type="OrthoDB" id="5600572at2"/>
<dbReference type="STRING" id="1608996.TU84_21210"/>
<dbReference type="NCBIfam" id="TIGR02647">
    <property type="entry name" value="DNA"/>
    <property type="match status" value="1"/>
</dbReference>
<sequence length="89" mass="9705">MSFTPELVAELEVLALFDLESTLEGLKIHQTADPQRIAAAQRLYDKDLINQPDGGYLTSLGRDAAEHVQGLLLILTSESKLGEKLAEIA</sequence>